<sequence length="53" mass="5992">MSTTDEHDMDRLADQLAEGRSLQVAATRLGISIFRAEALFHRIVTRLGRQAEH</sequence>
<reference evidence="1 2" key="1">
    <citation type="submission" date="2024-02" db="EMBL/GenBank/DDBJ databases">
        <title>The whole genome sequence of five bacterial samples isolated from Abu Dhabi Sabkha-shore region.</title>
        <authorList>
            <person name="Sudalaimuthuasari N."/>
            <person name="Sarfraz B."/>
            <person name="Tuyisabe J.D."/>
            <person name="Mugisha Ntwali L.D.M."/>
            <person name="Ali A.I.A.A."/>
            <person name="Almansoori S.Z.A."/>
            <person name="Alajami H.S.A."/>
            <person name="Almeqbaali A.A.S."/>
            <person name="Kundu B."/>
            <person name="Saeed E.E."/>
            <person name="Sukumarinath V."/>
            <person name="Mishra A.K."/>
            <person name="Hazzouri K.M."/>
            <person name="Almaskari R."/>
            <person name="Sharma A.K."/>
            <person name="Amiri K.M.A."/>
        </authorList>
    </citation>
    <scope>NUCLEOTIDE SEQUENCE [LARGE SCALE GENOMIC DNA]</scope>
    <source>
        <strain evidence="2">kcgeb_sd</strain>
    </source>
</reference>
<evidence type="ECO:0000313" key="2">
    <source>
        <dbReference type="Proteomes" id="UP001335183"/>
    </source>
</evidence>
<dbReference type="RefSeq" id="WP_338445920.1">
    <property type="nucleotide sequence ID" value="NZ_CP144918.1"/>
</dbReference>
<dbReference type="Proteomes" id="UP001335183">
    <property type="component" value="Chromosome"/>
</dbReference>
<organism evidence="1 2">
    <name type="scientific">Pelagerythrobacter marensis</name>
    <dbReference type="NCBI Taxonomy" id="543877"/>
    <lineage>
        <taxon>Bacteria</taxon>
        <taxon>Pseudomonadati</taxon>
        <taxon>Pseudomonadota</taxon>
        <taxon>Alphaproteobacteria</taxon>
        <taxon>Sphingomonadales</taxon>
        <taxon>Erythrobacteraceae</taxon>
        <taxon>Pelagerythrobacter</taxon>
    </lineage>
</organism>
<gene>
    <name evidence="1" type="ORF">V5F89_12295</name>
</gene>
<protein>
    <submittedName>
        <fullName evidence="1">Uncharacterized protein</fullName>
    </submittedName>
</protein>
<proteinExistence type="predicted"/>
<name>A0ABZ2D4E0_9SPHN</name>
<evidence type="ECO:0000313" key="1">
    <source>
        <dbReference type="EMBL" id="WWA47029.1"/>
    </source>
</evidence>
<dbReference type="EMBL" id="CP144918">
    <property type="protein sequence ID" value="WWA47029.1"/>
    <property type="molecule type" value="Genomic_DNA"/>
</dbReference>
<keyword evidence="2" id="KW-1185">Reference proteome</keyword>
<accession>A0ABZ2D4E0</accession>